<evidence type="ECO:0000256" key="1">
    <source>
        <dbReference type="ARBA" id="ARBA00004123"/>
    </source>
</evidence>
<feature type="region of interest" description="Disordered" evidence="11">
    <location>
        <begin position="1"/>
        <end position="20"/>
    </location>
</feature>
<dbReference type="GO" id="GO:0005634">
    <property type="term" value="C:nucleus"/>
    <property type="evidence" value="ECO:0007669"/>
    <property type="project" value="UniProtKB-SubCell"/>
</dbReference>
<dbReference type="PROSITE" id="PS50157">
    <property type="entry name" value="ZINC_FINGER_C2H2_2"/>
    <property type="match status" value="1"/>
</dbReference>
<evidence type="ECO:0000313" key="14">
    <source>
        <dbReference type="Proteomes" id="UP000799444"/>
    </source>
</evidence>
<evidence type="ECO:0000313" key="13">
    <source>
        <dbReference type="EMBL" id="KAF2738327.1"/>
    </source>
</evidence>
<dbReference type="GO" id="GO:0008270">
    <property type="term" value="F:zinc ion binding"/>
    <property type="evidence" value="ECO:0007669"/>
    <property type="project" value="UniProtKB-KW"/>
</dbReference>
<keyword evidence="4" id="KW-0690">Ribosome biogenesis</keyword>
<keyword evidence="5" id="KW-0479">Metal-binding</keyword>
<dbReference type="SUPFAM" id="SSF57667">
    <property type="entry name" value="beta-beta-alpha zinc fingers"/>
    <property type="match status" value="1"/>
</dbReference>
<evidence type="ECO:0000256" key="7">
    <source>
        <dbReference type="ARBA" id="ARBA00022833"/>
    </source>
</evidence>
<dbReference type="EMBL" id="ML996110">
    <property type="protein sequence ID" value="KAF2738327.1"/>
    <property type="molecule type" value="Genomic_DNA"/>
</dbReference>
<name>A0A9P4V3B6_9PLEO</name>
<dbReference type="PANTHER" id="PTHR46095:SF1">
    <property type="entry name" value="ZINC FINGER PROTEIN 593"/>
    <property type="match status" value="1"/>
</dbReference>
<evidence type="ECO:0000256" key="5">
    <source>
        <dbReference type="ARBA" id="ARBA00022723"/>
    </source>
</evidence>
<comment type="subcellular location">
    <subcellularLocation>
        <location evidence="2">Cytoplasm</location>
    </subcellularLocation>
    <subcellularLocation>
        <location evidence="1">Nucleus</location>
    </subcellularLocation>
</comment>
<organism evidence="13 14">
    <name type="scientific">Polyplosphaeria fusca</name>
    <dbReference type="NCBI Taxonomy" id="682080"/>
    <lineage>
        <taxon>Eukaryota</taxon>
        <taxon>Fungi</taxon>
        <taxon>Dikarya</taxon>
        <taxon>Ascomycota</taxon>
        <taxon>Pezizomycotina</taxon>
        <taxon>Dothideomycetes</taxon>
        <taxon>Pleosporomycetidae</taxon>
        <taxon>Pleosporales</taxon>
        <taxon>Tetraplosphaeriaceae</taxon>
        <taxon>Polyplosphaeria</taxon>
    </lineage>
</organism>
<dbReference type="InterPro" id="IPR022755">
    <property type="entry name" value="Znf_C2H2_jaz"/>
</dbReference>
<dbReference type="Gene3D" id="3.30.160.60">
    <property type="entry name" value="Classic Zinc Finger"/>
    <property type="match status" value="1"/>
</dbReference>
<keyword evidence="6 10" id="KW-0863">Zinc-finger</keyword>
<evidence type="ECO:0000256" key="3">
    <source>
        <dbReference type="ARBA" id="ARBA00022490"/>
    </source>
</evidence>
<comment type="caution">
    <text evidence="13">The sequence shown here is derived from an EMBL/GenBank/DDBJ whole genome shotgun (WGS) entry which is preliminary data.</text>
</comment>
<dbReference type="PROSITE" id="PS00028">
    <property type="entry name" value="ZINC_FINGER_C2H2_1"/>
    <property type="match status" value="1"/>
</dbReference>
<dbReference type="InterPro" id="IPR003604">
    <property type="entry name" value="Matrin/U1-like-C_Znf_C2H2"/>
</dbReference>
<evidence type="ECO:0000256" key="4">
    <source>
        <dbReference type="ARBA" id="ARBA00022517"/>
    </source>
</evidence>
<evidence type="ECO:0000259" key="12">
    <source>
        <dbReference type="PROSITE" id="PS50157"/>
    </source>
</evidence>
<dbReference type="GO" id="GO:0003676">
    <property type="term" value="F:nucleic acid binding"/>
    <property type="evidence" value="ECO:0007669"/>
    <property type="project" value="InterPro"/>
</dbReference>
<accession>A0A9P4V3B6</accession>
<dbReference type="AlphaFoldDB" id="A0A9P4V3B6"/>
<dbReference type="PANTHER" id="PTHR46095">
    <property type="entry name" value="ZINC FINGER PROTEIN 593"/>
    <property type="match status" value="1"/>
</dbReference>
<dbReference type="SMART" id="SM00451">
    <property type="entry name" value="ZnF_U1"/>
    <property type="match status" value="1"/>
</dbReference>
<keyword evidence="8" id="KW-0539">Nucleus</keyword>
<dbReference type="GO" id="GO:0042254">
    <property type="term" value="P:ribosome biogenesis"/>
    <property type="evidence" value="ECO:0007669"/>
    <property type="project" value="UniProtKB-KW"/>
</dbReference>
<gene>
    <name evidence="13" type="ORF">EJ04DRAFT_62478</name>
</gene>
<dbReference type="Proteomes" id="UP000799444">
    <property type="component" value="Unassembled WGS sequence"/>
</dbReference>
<dbReference type="GO" id="GO:0043021">
    <property type="term" value="F:ribonucleoprotein complex binding"/>
    <property type="evidence" value="ECO:0007669"/>
    <property type="project" value="UniProtKB-ARBA"/>
</dbReference>
<dbReference type="InterPro" id="IPR013087">
    <property type="entry name" value="Znf_C2H2_type"/>
</dbReference>
<dbReference type="Pfam" id="PF12171">
    <property type="entry name" value="zf-C2H2_jaz"/>
    <property type="match status" value="1"/>
</dbReference>
<evidence type="ECO:0000256" key="6">
    <source>
        <dbReference type="ARBA" id="ARBA00022771"/>
    </source>
</evidence>
<keyword evidence="14" id="KW-1185">Reference proteome</keyword>
<reference evidence="13" key="1">
    <citation type="journal article" date="2020" name="Stud. Mycol.">
        <title>101 Dothideomycetes genomes: a test case for predicting lifestyles and emergence of pathogens.</title>
        <authorList>
            <person name="Haridas S."/>
            <person name="Albert R."/>
            <person name="Binder M."/>
            <person name="Bloem J."/>
            <person name="Labutti K."/>
            <person name="Salamov A."/>
            <person name="Andreopoulos B."/>
            <person name="Baker S."/>
            <person name="Barry K."/>
            <person name="Bills G."/>
            <person name="Bluhm B."/>
            <person name="Cannon C."/>
            <person name="Castanera R."/>
            <person name="Culley D."/>
            <person name="Daum C."/>
            <person name="Ezra D."/>
            <person name="Gonzalez J."/>
            <person name="Henrissat B."/>
            <person name="Kuo A."/>
            <person name="Liang C."/>
            <person name="Lipzen A."/>
            <person name="Lutzoni F."/>
            <person name="Magnuson J."/>
            <person name="Mondo S."/>
            <person name="Nolan M."/>
            <person name="Ohm R."/>
            <person name="Pangilinan J."/>
            <person name="Park H.-J."/>
            <person name="Ramirez L."/>
            <person name="Alfaro M."/>
            <person name="Sun H."/>
            <person name="Tritt A."/>
            <person name="Yoshinaga Y."/>
            <person name="Zwiers L.-H."/>
            <person name="Turgeon B."/>
            <person name="Goodwin S."/>
            <person name="Spatafora J."/>
            <person name="Crous P."/>
            <person name="Grigoriev I."/>
        </authorList>
    </citation>
    <scope>NUCLEOTIDE SEQUENCE</scope>
    <source>
        <strain evidence="13">CBS 125425</strain>
    </source>
</reference>
<proteinExistence type="inferred from homology"/>
<feature type="domain" description="C2H2-type" evidence="12">
    <location>
        <begin position="51"/>
        <end position="80"/>
    </location>
</feature>
<evidence type="ECO:0000256" key="10">
    <source>
        <dbReference type="PROSITE-ProRule" id="PRU00042"/>
    </source>
</evidence>
<dbReference type="InterPro" id="IPR036236">
    <property type="entry name" value="Znf_C2H2_sf"/>
</dbReference>
<evidence type="ECO:0000256" key="8">
    <source>
        <dbReference type="ARBA" id="ARBA00023242"/>
    </source>
</evidence>
<dbReference type="InterPro" id="IPR051879">
    <property type="entry name" value="C2H2-ZF_Maturation_Protein"/>
</dbReference>
<dbReference type="FunFam" id="3.30.160.60:FF:000299">
    <property type="entry name" value="Zinc finger protein 593"/>
    <property type="match status" value="1"/>
</dbReference>
<evidence type="ECO:0000256" key="11">
    <source>
        <dbReference type="SAM" id="MobiDB-lite"/>
    </source>
</evidence>
<keyword evidence="3" id="KW-0963">Cytoplasm</keyword>
<feature type="compositionally biased region" description="Basic and acidic residues" evidence="11">
    <location>
        <begin position="102"/>
        <end position="120"/>
    </location>
</feature>
<feature type="region of interest" description="Disordered" evidence="11">
    <location>
        <begin position="85"/>
        <end position="120"/>
    </location>
</feature>
<keyword evidence="7" id="KW-0862">Zinc</keyword>
<sequence>MPAIRGSNSKKKTRRYTRDLDQVHADLRSERHLAQFKDTKAPEDLPGLGQHYCKECAKWFESEANFGAHRKGKVHKRRVRQLREEPYTQQEAEAAAGLGTDNGKRTTKLMEVDEMPIADR</sequence>
<protein>
    <recommendedName>
        <fullName evidence="12">C2H2-type domain-containing protein</fullName>
    </recommendedName>
</protein>
<dbReference type="OrthoDB" id="24683at2759"/>
<evidence type="ECO:0000256" key="9">
    <source>
        <dbReference type="ARBA" id="ARBA00038064"/>
    </source>
</evidence>
<evidence type="ECO:0000256" key="2">
    <source>
        <dbReference type="ARBA" id="ARBA00004496"/>
    </source>
</evidence>
<comment type="similarity">
    <text evidence="9">Belongs to the ZNF593/BUD20 C2H2-type zinc-finger protein family.</text>
</comment>
<dbReference type="GO" id="GO:0005737">
    <property type="term" value="C:cytoplasm"/>
    <property type="evidence" value="ECO:0007669"/>
    <property type="project" value="UniProtKB-SubCell"/>
</dbReference>